<evidence type="ECO:0000259" key="7">
    <source>
        <dbReference type="PROSITE" id="PS51684"/>
    </source>
</evidence>
<dbReference type="InterPro" id="IPR026274">
    <property type="entry name" value="tRNA_wybutosine_synth_prot_2"/>
</dbReference>
<comment type="pathway">
    <text evidence="1">tRNA modification; wybutosine-tRNA(Phe) biosynthesis.</text>
</comment>
<feature type="domain" description="SAM-dependent methyltransferase TRM5/TYW2-type" evidence="7">
    <location>
        <begin position="102"/>
        <end position="426"/>
    </location>
</feature>
<dbReference type="AlphaFoldDB" id="A0A1Y2A9N6"/>
<comment type="catalytic activity">
    <reaction evidence="6">
        <text>4-demethylwyosine(37) in tRNA(Phe) + S-adenosyl-L-methionine = 4-demethyl-7-[(3S)-3-amino-3-carboxypropyl]wyosine(37) in tRNA(Phe) + S-methyl-5'-thioadenosine + H(+)</text>
        <dbReference type="Rhea" id="RHEA:36355"/>
        <dbReference type="Rhea" id="RHEA-COMP:10164"/>
        <dbReference type="Rhea" id="RHEA-COMP:10378"/>
        <dbReference type="ChEBI" id="CHEBI:15378"/>
        <dbReference type="ChEBI" id="CHEBI:17509"/>
        <dbReference type="ChEBI" id="CHEBI:59789"/>
        <dbReference type="ChEBI" id="CHEBI:64315"/>
        <dbReference type="ChEBI" id="CHEBI:73550"/>
        <dbReference type="EC" id="2.5.1.114"/>
    </reaction>
</comment>
<dbReference type="EC" id="2.5.1.114" evidence="2"/>
<feature type="non-terminal residue" evidence="8">
    <location>
        <position position="1"/>
    </location>
</feature>
<reference evidence="8 9" key="1">
    <citation type="submission" date="2016-07" db="EMBL/GenBank/DDBJ databases">
        <title>Pervasive Adenine N6-methylation of Active Genes in Fungi.</title>
        <authorList>
            <consortium name="DOE Joint Genome Institute"/>
            <person name="Mondo S.J."/>
            <person name="Dannebaum R.O."/>
            <person name="Kuo R.C."/>
            <person name="Labutti K."/>
            <person name="Haridas S."/>
            <person name="Kuo A."/>
            <person name="Salamov A."/>
            <person name="Ahrendt S.R."/>
            <person name="Lipzen A."/>
            <person name="Sullivan W."/>
            <person name="Andreopoulos W.B."/>
            <person name="Clum A."/>
            <person name="Lindquist E."/>
            <person name="Daum C."/>
            <person name="Ramamoorthy G.K."/>
            <person name="Gryganskyi A."/>
            <person name="Culley D."/>
            <person name="Magnuson J.K."/>
            <person name="James T.Y."/>
            <person name="O'Malley M.A."/>
            <person name="Stajich J.E."/>
            <person name="Spatafora J.W."/>
            <person name="Visel A."/>
            <person name="Grigoriev I.V."/>
        </authorList>
    </citation>
    <scope>NUCLEOTIDE SEQUENCE [LARGE SCALE GENOMIC DNA]</scope>
    <source>
        <strain evidence="8 9">CBS 115471</strain>
    </source>
</reference>
<dbReference type="SUPFAM" id="SSF53335">
    <property type="entry name" value="S-adenosyl-L-methionine-dependent methyltransferases"/>
    <property type="match status" value="1"/>
</dbReference>
<protein>
    <recommendedName>
        <fullName evidence="2">tRNA(Phe) (4-demethylwyosine(37)-C(7)) aminocarboxypropyltransferase</fullName>
        <ecNumber evidence="2">2.5.1.114</ecNumber>
    </recommendedName>
</protein>
<dbReference type="InterPro" id="IPR029063">
    <property type="entry name" value="SAM-dependent_MTases_sf"/>
</dbReference>
<gene>
    <name evidence="8" type="ORF">BCR34DRAFT_453789</name>
</gene>
<evidence type="ECO:0000256" key="2">
    <source>
        <dbReference type="ARBA" id="ARBA00012265"/>
    </source>
</evidence>
<name>A0A1Y2A9N6_9PLEO</name>
<dbReference type="Proteomes" id="UP000193144">
    <property type="component" value="Unassembled WGS sequence"/>
</dbReference>
<dbReference type="InterPro" id="IPR056743">
    <property type="entry name" value="TRM5-TYW2-like_MTfase"/>
</dbReference>
<evidence type="ECO:0000313" key="8">
    <source>
        <dbReference type="EMBL" id="ORY19010.1"/>
    </source>
</evidence>
<dbReference type="GO" id="GO:0008175">
    <property type="term" value="F:tRNA methyltransferase activity"/>
    <property type="evidence" value="ECO:0007669"/>
    <property type="project" value="TreeGrafter"/>
</dbReference>
<keyword evidence="9" id="KW-1185">Reference proteome</keyword>
<sequence>DLRDKLSSLTLSAFPENAANSSPSNPLSKGLEAGLRALPAELLVSLELTTASLLSSFPTSYSIYKPMLLLPSHALSSASWSKLLSCEGLYSRHLTAIWKSLAEAVGATHIAINAGIPTEARDISTITPDSNGGRNILRSPINLTPVYGDFGPRPTPTLLDTPTRTDFDAAFWVSTCQNGIHQVWAPLYTMFSRGNIREKTRLLTLPSVVGVNGDGVDLYAGIGYFAFSYKKAGFKKILCWELNPWSVEGLRRGAERNGWTTRIFKSAGVMARSGLERELEEWCGEVAKDVDFLVFQQSNESAVDLISRLAGSANLGNGKDGRGKIGRVRHVNCGLLPSSSQSWKTAVRVVDPMVGGWIHVHENVGVNDIETKEREVVSELQKYLDAWCVERGMSSATRRTVRCEHVERVKTYAPGVLHVVFDIWVD</sequence>
<keyword evidence="4" id="KW-0949">S-adenosyl-L-methionine</keyword>
<dbReference type="PANTHER" id="PTHR23245">
    <property type="entry name" value="TRNA METHYLTRANSFERASE"/>
    <property type="match status" value="1"/>
</dbReference>
<dbReference type="PROSITE" id="PS51684">
    <property type="entry name" value="SAM_MT_TRM5_TYW2"/>
    <property type="match status" value="1"/>
</dbReference>
<dbReference type="GO" id="GO:0008757">
    <property type="term" value="F:S-adenosylmethionine-dependent methyltransferase activity"/>
    <property type="evidence" value="ECO:0007669"/>
    <property type="project" value="InterPro"/>
</dbReference>
<dbReference type="PANTHER" id="PTHR23245:SF25">
    <property type="entry name" value="TRNA WYBUTOSINE-SYNTHESIZING PROTEIN 2 HOMOLOG"/>
    <property type="match status" value="1"/>
</dbReference>
<dbReference type="OrthoDB" id="2387925at2759"/>
<dbReference type="Gene3D" id="3.40.50.150">
    <property type="entry name" value="Vaccinia Virus protein VP39"/>
    <property type="match status" value="1"/>
</dbReference>
<evidence type="ECO:0000256" key="4">
    <source>
        <dbReference type="ARBA" id="ARBA00022691"/>
    </source>
</evidence>
<dbReference type="STRING" id="1231657.A0A1Y2A9N6"/>
<dbReference type="InterPro" id="IPR030382">
    <property type="entry name" value="MeTrfase_TRM5/TYW2"/>
</dbReference>
<organism evidence="8 9">
    <name type="scientific">Clohesyomyces aquaticus</name>
    <dbReference type="NCBI Taxonomy" id="1231657"/>
    <lineage>
        <taxon>Eukaryota</taxon>
        <taxon>Fungi</taxon>
        <taxon>Dikarya</taxon>
        <taxon>Ascomycota</taxon>
        <taxon>Pezizomycotina</taxon>
        <taxon>Dothideomycetes</taxon>
        <taxon>Pleosporomycetidae</taxon>
        <taxon>Pleosporales</taxon>
        <taxon>Lindgomycetaceae</taxon>
        <taxon>Clohesyomyces</taxon>
    </lineage>
</organism>
<dbReference type="GO" id="GO:0030488">
    <property type="term" value="P:tRNA methylation"/>
    <property type="evidence" value="ECO:0007669"/>
    <property type="project" value="TreeGrafter"/>
</dbReference>
<keyword evidence="3 8" id="KW-0808">Transferase</keyword>
<keyword evidence="8" id="KW-0489">Methyltransferase</keyword>
<keyword evidence="5" id="KW-0819">tRNA processing</keyword>
<proteinExistence type="predicted"/>
<dbReference type="GO" id="GO:0102522">
    <property type="term" value="F:tRNA 4-demethylwyosine alpha-amino-alpha-carboxypropyltransferase activity"/>
    <property type="evidence" value="ECO:0007669"/>
    <property type="project" value="UniProtKB-EC"/>
</dbReference>
<comment type="caution">
    <text evidence="8">The sequence shown here is derived from an EMBL/GenBank/DDBJ whole genome shotgun (WGS) entry which is preliminary data.</text>
</comment>
<evidence type="ECO:0000256" key="5">
    <source>
        <dbReference type="ARBA" id="ARBA00022694"/>
    </source>
</evidence>
<accession>A0A1Y2A9N6</accession>
<dbReference type="GO" id="GO:0031591">
    <property type="term" value="P:wybutosine biosynthetic process"/>
    <property type="evidence" value="ECO:0007669"/>
    <property type="project" value="InterPro"/>
</dbReference>
<dbReference type="Pfam" id="PF02475">
    <property type="entry name" value="TRM5-TYW2_MTfase"/>
    <property type="match status" value="1"/>
</dbReference>
<feature type="non-terminal residue" evidence="8">
    <location>
        <position position="426"/>
    </location>
</feature>
<dbReference type="EMBL" id="MCFA01000004">
    <property type="protein sequence ID" value="ORY19010.1"/>
    <property type="molecule type" value="Genomic_DNA"/>
</dbReference>
<dbReference type="PIRSF" id="PIRSF038972">
    <property type="entry name" value="Trm12"/>
    <property type="match status" value="1"/>
</dbReference>
<evidence type="ECO:0000256" key="3">
    <source>
        <dbReference type="ARBA" id="ARBA00022679"/>
    </source>
</evidence>
<evidence type="ECO:0000256" key="1">
    <source>
        <dbReference type="ARBA" id="ARBA00004797"/>
    </source>
</evidence>
<evidence type="ECO:0000313" key="9">
    <source>
        <dbReference type="Proteomes" id="UP000193144"/>
    </source>
</evidence>
<dbReference type="GO" id="GO:0005737">
    <property type="term" value="C:cytoplasm"/>
    <property type="evidence" value="ECO:0007669"/>
    <property type="project" value="TreeGrafter"/>
</dbReference>
<evidence type="ECO:0000256" key="6">
    <source>
        <dbReference type="ARBA" id="ARBA00049400"/>
    </source>
</evidence>